<comment type="caution">
    <text evidence="15">The sequence shown here is derived from an EMBL/GenBank/DDBJ whole genome shotgun (WGS) entry which is preliminary data.</text>
</comment>
<keyword evidence="16" id="KW-1185">Reference proteome</keyword>
<dbReference type="FunFam" id="3.40.50.300:FF:000585">
    <property type="entry name" value="Structural maintenance of chromosomes 4"/>
    <property type="match status" value="1"/>
</dbReference>
<dbReference type="InterPro" id="IPR010935">
    <property type="entry name" value="SMC_hinge"/>
</dbReference>
<feature type="compositionally biased region" description="Basic residues" evidence="13">
    <location>
        <begin position="1"/>
        <end position="11"/>
    </location>
</feature>
<feature type="coiled-coil region" evidence="12">
    <location>
        <begin position="945"/>
        <end position="1066"/>
    </location>
</feature>
<dbReference type="GO" id="GO:0051301">
    <property type="term" value="P:cell division"/>
    <property type="evidence" value="ECO:0007669"/>
    <property type="project" value="UniProtKB-KW"/>
</dbReference>
<keyword evidence="5" id="KW-0547">Nucleotide-binding</keyword>
<evidence type="ECO:0000256" key="8">
    <source>
        <dbReference type="ARBA" id="ARBA00023054"/>
    </source>
</evidence>
<feature type="compositionally biased region" description="Basic and acidic residues" evidence="13">
    <location>
        <begin position="1233"/>
        <end position="1258"/>
    </location>
</feature>
<dbReference type="InterPro" id="IPR036277">
    <property type="entry name" value="SMC_hinge_sf"/>
</dbReference>
<dbReference type="PANTHER" id="PTHR18937:SF172">
    <property type="entry name" value="STRUCTURAL MAINTENANCE OF CHROMOSOMES PROTEIN"/>
    <property type="match status" value="1"/>
</dbReference>
<dbReference type="SUPFAM" id="SSF57997">
    <property type="entry name" value="Tropomyosin"/>
    <property type="match status" value="1"/>
</dbReference>
<dbReference type="InterPro" id="IPR027417">
    <property type="entry name" value="P-loop_NTPase"/>
</dbReference>
<dbReference type="Gene3D" id="1.10.287.1490">
    <property type="match status" value="1"/>
</dbReference>
<keyword evidence="9" id="KW-0226">DNA condensation</keyword>
<organism evidence="15 16">
    <name type="scientific">Clonostachys rhizophaga</name>
    <dbReference type="NCBI Taxonomy" id="160324"/>
    <lineage>
        <taxon>Eukaryota</taxon>
        <taxon>Fungi</taxon>
        <taxon>Dikarya</taxon>
        <taxon>Ascomycota</taxon>
        <taxon>Pezizomycotina</taxon>
        <taxon>Sordariomycetes</taxon>
        <taxon>Hypocreomycetidae</taxon>
        <taxon>Hypocreales</taxon>
        <taxon>Bionectriaceae</taxon>
        <taxon>Clonostachys</taxon>
    </lineage>
</organism>
<evidence type="ECO:0000256" key="1">
    <source>
        <dbReference type="ARBA" id="ARBA00004123"/>
    </source>
</evidence>
<dbReference type="SUPFAM" id="SSF52540">
    <property type="entry name" value="P-loop containing nucleoside triphosphate hydrolases"/>
    <property type="match status" value="1"/>
</dbReference>
<comment type="similarity">
    <text evidence="2">Belongs to the SMC family. SMC4 subfamily.</text>
</comment>
<keyword evidence="6" id="KW-0498">Mitosis</keyword>
<feature type="coiled-coil region" evidence="12">
    <location>
        <begin position="506"/>
        <end position="775"/>
    </location>
</feature>
<dbReference type="GO" id="GO:0000796">
    <property type="term" value="C:condensin complex"/>
    <property type="evidence" value="ECO:0007669"/>
    <property type="project" value="TreeGrafter"/>
</dbReference>
<feature type="coiled-coil region" evidence="12">
    <location>
        <begin position="446"/>
        <end position="480"/>
    </location>
</feature>
<name>A0A9N9VZD4_9HYPO</name>
<feature type="compositionally biased region" description="Acidic residues" evidence="13">
    <location>
        <begin position="89"/>
        <end position="101"/>
    </location>
</feature>
<feature type="region of interest" description="Disordered" evidence="13">
    <location>
        <begin position="1535"/>
        <end position="1556"/>
    </location>
</feature>
<dbReference type="Gene3D" id="3.40.50.300">
    <property type="entry name" value="P-loop containing nucleotide triphosphate hydrolases"/>
    <property type="match status" value="2"/>
</dbReference>
<accession>A0A9N9VZD4</accession>
<comment type="subcellular location">
    <subcellularLocation>
        <location evidence="1">Nucleus</location>
    </subcellularLocation>
</comment>
<evidence type="ECO:0000256" key="9">
    <source>
        <dbReference type="ARBA" id="ARBA00023067"/>
    </source>
</evidence>
<feature type="compositionally biased region" description="Low complexity" evidence="13">
    <location>
        <begin position="53"/>
        <end position="71"/>
    </location>
</feature>
<gene>
    <name evidence="15" type="ORF">CRHIZ90672A_00015447</name>
</gene>
<dbReference type="EMBL" id="CABFNQ020000754">
    <property type="protein sequence ID" value="CAH0035363.1"/>
    <property type="molecule type" value="Genomic_DNA"/>
</dbReference>
<keyword evidence="7" id="KW-0067">ATP-binding</keyword>
<dbReference type="Gene3D" id="1.20.5.170">
    <property type="match status" value="1"/>
</dbReference>
<dbReference type="PANTHER" id="PTHR18937">
    <property type="entry name" value="STRUCTURAL MAINTENANCE OF CHROMOSOMES SMC FAMILY MEMBER"/>
    <property type="match status" value="1"/>
</dbReference>
<evidence type="ECO:0000259" key="14">
    <source>
        <dbReference type="SMART" id="SM00968"/>
    </source>
</evidence>
<dbReference type="PIRSF" id="PIRSF005719">
    <property type="entry name" value="SMC"/>
    <property type="match status" value="1"/>
</dbReference>
<dbReference type="Pfam" id="PF06470">
    <property type="entry name" value="SMC_hinge"/>
    <property type="match status" value="1"/>
</dbReference>
<keyword evidence="4" id="KW-0132">Cell division</keyword>
<feature type="coiled-coil region" evidence="12">
    <location>
        <begin position="1096"/>
        <end position="1186"/>
    </location>
</feature>
<sequence>MSGRPTRRATRRTAVVDSDDDVSSSANTSRQTEDAEDSIPDAPARRSTRTTRRTPSGSAPASAPRTTTAARGRGRPKKTPTPAPVEPEPVAEQEQEQEQEPEQEHEPEQQLEADSVAASAADSSRASQQTFDDTVLKHEVEMDVDDLSQIPSPATQRKSRSARPSTATVAAPDPVETPPTPTPPTPAPKASASSPTVIKPPQTPLADLTSAFNIRKQGLTTIKPPRTIQGPAFIDKPIDIVLKSRTTVIPSFENTTPKSRIVITHLYLTNFKSYAGRQEIGPFHASFTSVVGPNGSGKSNVIDSLLFVFGFRASKMRQGKISALIHNSAKFPNLDHCEVSVHFQEVMDQPGGGHTVIPDSKLVISRKAFKNNSSKYYINDKESNFTTVTTLLRDRGVDLDHKRFLILQGEVESIAQMKPRAANEHDDGLLEYLEDIIGTSKYKTPIEESATEVEELNEVCAEKNGRVQHVEKEKNSLEDKKDKAVAYMRDENELAMKQSALYQLFIHECNDNVAVTQEAINQMQAQLDVEQEKHQGSQQLIKDLEKRHSKTSKEFDAQEKQTQTLAKEMSKFEQERVKFDEKHKFLEDKKAKLEKTIANAENTSEEAGQTINDCAEEIKSRVGQVADLEEQLKEEEAELAKIREDLKGKTQAFSDQITAKQKSLEPWTEKINQKQSQITIAESELNILREKANAGAVAMEELEGKISAIEDGKASKQNEFKKYEAEKEELIQEAEKLESELKILSEQEPKMRAKISSARQKADEARSSLASTQSRGNVLSALMRMKESGRIDGFHGRLGNLGVIDPKYDVAVSTACPSLDNFVTETVESGQQCIEHLRKYNVGRGNFLCLDKLRSRDMSPIQTPEDAPRLFDLIKSKDKKFLPAFYHAMQDTLVAADLAQANRIAYGAKRWRVVTLAGELIDKSGTLSGGGNIARRGLMSSKLVADTTKEQVAKLEEDRDHWQSRLQELQEYQRECETRLREINDKLPQLDTKMQKLSLELGSSARNIADLQRRIKDVAKEHQPSADDNSRAAALQKEVAKLNKDIQKLHGETSSIEEEIKALQDKIMEAGGEKLRSQRTKIDFVKEEIAGHHEETSNAEVRKVKAEKQKVKLEKDRAKATKELNNAAEDLQKLEDDINNQSEKAEELSNRVSEAEEILATTRKELKALKAELDEKTNELNETRAIEIEMKNKLEENQKALIENQRRLRYWDDKLSKLTLHDIEDLVGAPAEARIKPDSPQKKRRPSPKDDDSEGEAKDEGEDGDEMRTEKSSEDEEMVDAPEHAPETEADEEEQSESLQPQQLPRYTPDELADMSKETLKGEIAALEEKTQNVNVDLGVLAEYRRRVEEHASRSSDLQTSLSQRDAAKKRCDDLRRLRLEGFMEGLGAISLRLKEMYQLITMGGNAELELVDSLDPFSEGIQFSVMPPKKSWKNISNLSGGEKTLSSLALVFALHHYKPTPLYVMDEIDAALDFRNVSIVANYIKERTKNAQFIVISLRNNMFELASRLVGVYKVNHMTKSVTIDNKDFIERPPRQAQQRPMMGGGGLTTTLALR</sequence>
<evidence type="ECO:0000256" key="13">
    <source>
        <dbReference type="SAM" id="MobiDB-lite"/>
    </source>
</evidence>
<dbReference type="GO" id="GO:0005634">
    <property type="term" value="C:nucleus"/>
    <property type="evidence" value="ECO:0007669"/>
    <property type="project" value="UniProtKB-SubCell"/>
</dbReference>
<feature type="compositionally biased region" description="Low complexity" evidence="13">
    <location>
        <begin position="113"/>
        <end position="127"/>
    </location>
</feature>
<proteinExistence type="inferred from homology"/>
<dbReference type="GO" id="GO:0005524">
    <property type="term" value="F:ATP binding"/>
    <property type="evidence" value="ECO:0007669"/>
    <property type="project" value="UniProtKB-KW"/>
</dbReference>
<evidence type="ECO:0000256" key="10">
    <source>
        <dbReference type="ARBA" id="ARBA00023242"/>
    </source>
</evidence>
<evidence type="ECO:0000313" key="16">
    <source>
        <dbReference type="Proteomes" id="UP000696573"/>
    </source>
</evidence>
<keyword evidence="10" id="KW-0539">Nucleus</keyword>
<dbReference type="InterPro" id="IPR024704">
    <property type="entry name" value="SMC"/>
</dbReference>
<feature type="domain" description="SMC hinge" evidence="14">
    <location>
        <begin position="792"/>
        <end position="905"/>
    </location>
</feature>
<evidence type="ECO:0000256" key="12">
    <source>
        <dbReference type="SAM" id="Coils"/>
    </source>
</evidence>
<evidence type="ECO:0000313" key="15">
    <source>
        <dbReference type="EMBL" id="CAH0035363.1"/>
    </source>
</evidence>
<dbReference type="SUPFAM" id="SSF75553">
    <property type="entry name" value="Smc hinge domain"/>
    <property type="match status" value="1"/>
</dbReference>
<dbReference type="GO" id="GO:0016887">
    <property type="term" value="F:ATP hydrolysis activity"/>
    <property type="evidence" value="ECO:0007669"/>
    <property type="project" value="InterPro"/>
</dbReference>
<evidence type="ECO:0000256" key="5">
    <source>
        <dbReference type="ARBA" id="ARBA00022741"/>
    </source>
</evidence>
<dbReference type="FunFam" id="3.40.50.300:FF:000481">
    <property type="entry name" value="Structural maintenance of chromosomes 4"/>
    <property type="match status" value="1"/>
</dbReference>
<evidence type="ECO:0000256" key="3">
    <source>
        <dbReference type="ARBA" id="ARBA00018693"/>
    </source>
</evidence>
<dbReference type="Pfam" id="PF02463">
    <property type="entry name" value="SMC_N"/>
    <property type="match status" value="1"/>
</dbReference>
<dbReference type="Proteomes" id="UP000696573">
    <property type="component" value="Unassembled WGS sequence"/>
</dbReference>
<protein>
    <recommendedName>
        <fullName evidence="3">Structural maintenance of chromosomes protein 4</fullName>
    </recommendedName>
</protein>
<reference evidence="15" key="1">
    <citation type="submission" date="2021-10" db="EMBL/GenBank/DDBJ databases">
        <authorList>
            <person name="Piombo E."/>
        </authorList>
    </citation>
    <scope>NUCLEOTIDE SEQUENCE</scope>
</reference>
<dbReference type="Gene3D" id="1.20.1060.20">
    <property type="match status" value="1"/>
</dbReference>
<evidence type="ECO:0000256" key="4">
    <source>
        <dbReference type="ARBA" id="ARBA00022618"/>
    </source>
</evidence>
<dbReference type="SMART" id="SM00968">
    <property type="entry name" value="SMC_hinge"/>
    <property type="match status" value="1"/>
</dbReference>
<feature type="compositionally biased region" description="Low complexity" evidence="13">
    <location>
        <begin position="188"/>
        <end position="197"/>
    </location>
</feature>
<keyword evidence="8 12" id="KW-0175">Coiled coil</keyword>
<feature type="region of interest" description="Disordered" evidence="13">
    <location>
        <begin position="1"/>
        <end position="204"/>
    </location>
</feature>
<feature type="compositionally biased region" description="Pro residues" evidence="13">
    <location>
        <begin position="175"/>
        <end position="187"/>
    </location>
</feature>
<dbReference type="Gene3D" id="3.30.70.1620">
    <property type="match status" value="1"/>
</dbReference>
<evidence type="ECO:0000256" key="2">
    <source>
        <dbReference type="ARBA" id="ARBA00006005"/>
    </source>
</evidence>
<evidence type="ECO:0000256" key="7">
    <source>
        <dbReference type="ARBA" id="ARBA00022840"/>
    </source>
</evidence>
<evidence type="ECO:0000256" key="6">
    <source>
        <dbReference type="ARBA" id="ARBA00022776"/>
    </source>
</evidence>
<feature type="region of interest" description="Disordered" evidence="13">
    <location>
        <begin position="1231"/>
        <end position="1308"/>
    </location>
</feature>
<dbReference type="InterPro" id="IPR003395">
    <property type="entry name" value="RecF/RecN/SMC_N"/>
</dbReference>
<keyword evidence="11" id="KW-0131">Cell cycle</keyword>
<evidence type="ECO:0000256" key="11">
    <source>
        <dbReference type="ARBA" id="ARBA00023306"/>
    </source>
</evidence>
<dbReference type="GO" id="GO:0007076">
    <property type="term" value="P:mitotic chromosome condensation"/>
    <property type="evidence" value="ECO:0007669"/>
    <property type="project" value="TreeGrafter"/>
</dbReference>
<dbReference type="OrthoDB" id="5575062at2759"/>